<gene>
    <name evidence="1" type="ORF">LIER_28399</name>
</gene>
<accession>A0AAV3RFX9</accession>
<protein>
    <submittedName>
        <fullName evidence="1">Uncharacterized protein</fullName>
    </submittedName>
</protein>
<dbReference type="PANTHER" id="PTHR11439">
    <property type="entry name" value="GAG-POL-RELATED RETROTRANSPOSON"/>
    <property type="match status" value="1"/>
</dbReference>
<reference evidence="1 2" key="1">
    <citation type="submission" date="2024-01" db="EMBL/GenBank/DDBJ databases">
        <title>The complete chloroplast genome sequence of Lithospermum erythrorhizon: insights into the phylogenetic relationship among Boraginaceae species and the maternal lineages of purple gromwells.</title>
        <authorList>
            <person name="Okada T."/>
            <person name="Watanabe K."/>
        </authorList>
    </citation>
    <scope>NUCLEOTIDE SEQUENCE [LARGE SCALE GENOMIC DNA]</scope>
</reference>
<keyword evidence="2" id="KW-1185">Reference proteome</keyword>
<organism evidence="1 2">
    <name type="scientific">Lithospermum erythrorhizon</name>
    <name type="common">Purple gromwell</name>
    <name type="synonym">Lithospermum officinale var. erythrorhizon</name>
    <dbReference type="NCBI Taxonomy" id="34254"/>
    <lineage>
        <taxon>Eukaryota</taxon>
        <taxon>Viridiplantae</taxon>
        <taxon>Streptophyta</taxon>
        <taxon>Embryophyta</taxon>
        <taxon>Tracheophyta</taxon>
        <taxon>Spermatophyta</taxon>
        <taxon>Magnoliopsida</taxon>
        <taxon>eudicotyledons</taxon>
        <taxon>Gunneridae</taxon>
        <taxon>Pentapetalae</taxon>
        <taxon>asterids</taxon>
        <taxon>lamiids</taxon>
        <taxon>Boraginales</taxon>
        <taxon>Boraginaceae</taxon>
        <taxon>Boraginoideae</taxon>
        <taxon>Lithospermeae</taxon>
        <taxon>Lithospermum</taxon>
    </lineage>
</organism>
<evidence type="ECO:0000313" key="2">
    <source>
        <dbReference type="Proteomes" id="UP001454036"/>
    </source>
</evidence>
<evidence type="ECO:0000313" key="1">
    <source>
        <dbReference type="EMBL" id="GAA0175165.1"/>
    </source>
</evidence>
<dbReference type="AlphaFoldDB" id="A0AAV3RFX9"/>
<name>A0AAV3RFX9_LITER</name>
<dbReference type="EMBL" id="BAABME010009440">
    <property type="protein sequence ID" value="GAA0175165.1"/>
    <property type="molecule type" value="Genomic_DNA"/>
</dbReference>
<dbReference type="Proteomes" id="UP001454036">
    <property type="component" value="Unassembled WGS sequence"/>
</dbReference>
<comment type="caution">
    <text evidence="1">The sequence shown here is derived from an EMBL/GenBank/DDBJ whole genome shotgun (WGS) entry which is preliminary data.</text>
</comment>
<dbReference type="PANTHER" id="PTHR11439:SF498">
    <property type="entry name" value="DNAK FAMILY PROTEIN"/>
    <property type="match status" value="1"/>
</dbReference>
<dbReference type="CDD" id="cd09272">
    <property type="entry name" value="RNase_HI_RT_Ty1"/>
    <property type="match status" value="1"/>
</dbReference>
<proteinExistence type="predicted"/>
<sequence length="235" mass="26288">MVSEDILWWSADLVLGTSIKGLYLLDTHCLPSVNAASQSSVSLISDSARLHPDLSFSVQTLCQFMQTPRSTHLEALNHLLRHVHSTMTHGIFIKGSTQLILQAFWILIGLLVPQQDAQGRISCHGHASAEVTWLVRLLHERRKHIEIDCYFTRGKVLEGLLHLAHLPTTEQIADILTKVLPSPQHHYLMSKLGLLPLKPPPACGGVGSFYINVAAWMMWHLVSYTVRARQLVEVS</sequence>